<dbReference type="EC" id="3.4.11.18" evidence="6 7"/>
<dbReference type="PANTHER" id="PTHR43330">
    <property type="entry name" value="METHIONINE AMINOPEPTIDASE"/>
    <property type="match status" value="1"/>
</dbReference>
<organism evidence="9 10">
    <name type="scientific">Actinomycetospora endophytica</name>
    <dbReference type="NCBI Taxonomy" id="2291215"/>
    <lineage>
        <taxon>Bacteria</taxon>
        <taxon>Bacillati</taxon>
        <taxon>Actinomycetota</taxon>
        <taxon>Actinomycetes</taxon>
        <taxon>Pseudonocardiales</taxon>
        <taxon>Pseudonocardiaceae</taxon>
        <taxon>Actinomycetospora</taxon>
    </lineage>
</organism>
<dbReference type="InterPro" id="IPR001714">
    <property type="entry name" value="Pept_M24_MAP"/>
</dbReference>
<keyword evidence="10" id="KW-1185">Reference proteome</keyword>
<feature type="binding site" evidence="6">
    <location>
        <position position="163"/>
    </location>
    <ligand>
        <name>a divalent metal cation</name>
        <dbReference type="ChEBI" id="CHEBI:60240"/>
        <label>2</label>
        <note>catalytic</note>
    </ligand>
</feature>
<feature type="binding site" evidence="6">
    <location>
        <position position="170"/>
    </location>
    <ligand>
        <name>substrate</name>
    </ligand>
</feature>
<dbReference type="GO" id="GO:0004239">
    <property type="term" value="F:initiator methionyl aminopeptidase activity"/>
    <property type="evidence" value="ECO:0007669"/>
    <property type="project" value="UniProtKB-EC"/>
</dbReference>
<evidence type="ECO:0000256" key="2">
    <source>
        <dbReference type="ARBA" id="ARBA00022438"/>
    </source>
</evidence>
<evidence type="ECO:0000256" key="3">
    <source>
        <dbReference type="ARBA" id="ARBA00022670"/>
    </source>
</evidence>
<comment type="catalytic activity">
    <reaction evidence="6 7">
        <text>Release of N-terminal amino acids, preferentially methionine, from peptides and arylamides.</text>
        <dbReference type="EC" id="3.4.11.18"/>
    </reaction>
</comment>
<name>A0ABS8P356_9PSEU</name>
<evidence type="ECO:0000256" key="1">
    <source>
        <dbReference type="ARBA" id="ARBA00002521"/>
    </source>
</evidence>
<accession>A0ABS8P356</accession>
<reference evidence="9 10" key="1">
    <citation type="submission" date="2021-11" db="EMBL/GenBank/DDBJ databases">
        <title>Draft genome sequence of Actinomycetospora sp. SF1 isolated from the rhizosphere soil.</title>
        <authorList>
            <person name="Duangmal K."/>
            <person name="Chantavorakit T."/>
        </authorList>
    </citation>
    <scope>NUCLEOTIDE SEQUENCE [LARGE SCALE GENOMIC DNA]</scope>
    <source>
        <strain evidence="9 10">TBRC 5722</strain>
    </source>
</reference>
<feature type="domain" description="Peptidase M24" evidence="8">
    <location>
        <begin position="1"/>
        <end position="234"/>
    </location>
</feature>
<keyword evidence="2 6" id="KW-0031">Aminopeptidase</keyword>
<feature type="binding site" evidence="6">
    <location>
        <position position="227"/>
    </location>
    <ligand>
        <name>a divalent metal cation</name>
        <dbReference type="ChEBI" id="CHEBI:60240"/>
        <label>1</label>
    </ligand>
</feature>
<feature type="binding site" evidence="6">
    <location>
        <position position="94"/>
    </location>
    <ligand>
        <name>a divalent metal cation</name>
        <dbReference type="ChEBI" id="CHEBI:60240"/>
        <label>1</label>
    </ligand>
</feature>
<evidence type="ECO:0000313" key="9">
    <source>
        <dbReference type="EMBL" id="MCD2192529.1"/>
    </source>
</evidence>
<dbReference type="InterPro" id="IPR036005">
    <property type="entry name" value="Creatinase/aminopeptidase-like"/>
</dbReference>
<feature type="binding site" evidence="6">
    <location>
        <position position="65"/>
    </location>
    <ligand>
        <name>substrate</name>
    </ligand>
</feature>
<evidence type="ECO:0000256" key="5">
    <source>
        <dbReference type="ARBA" id="ARBA00022801"/>
    </source>
</evidence>
<comment type="subunit">
    <text evidence="6">Monomer.</text>
</comment>
<evidence type="ECO:0000259" key="8">
    <source>
        <dbReference type="Pfam" id="PF00557"/>
    </source>
</evidence>
<dbReference type="InterPro" id="IPR002467">
    <property type="entry name" value="Pept_M24A_MAP1"/>
</dbReference>
<keyword evidence="4 6" id="KW-0479">Metal-binding</keyword>
<proteinExistence type="inferred from homology"/>
<comment type="similarity">
    <text evidence="6">Belongs to the peptidase M24A family. Methionine aminopeptidase type 1 subfamily.</text>
</comment>
<dbReference type="SUPFAM" id="SSF55920">
    <property type="entry name" value="Creatinase/aminopeptidase"/>
    <property type="match status" value="1"/>
</dbReference>
<comment type="cofactor">
    <cofactor evidence="6">
        <name>Co(2+)</name>
        <dbReference type="ChEBI" id="CHEBI:48828"/>
    </cofactor>
    <cofactor evidence="6">
        <name>Zn(2+)</name>
        <dbReference type="ChEBI" id="CHEBI:29105"/>
    </cofactor>
    <cofactor evidence="6">
        <name>Mn(2+)</name>
        <dbReference type="ChEBI" id="CHEBI:29035"/>
    </cofactor>
    <cofactor evidence="6">
        <name>Fe(2+)</name>
        <dbReference type="ChEBI" id="CHEBI:29033"/>
    </cofactor>
    <text evidence="6">Binds 2 divalent metal cations per subunit. Has a high-affinity and a low affinity metal-binding site. The true nature of the physiological cofactor is under debate. The enzyme is active with cobalt, zinc, manganese or divalent iron ions. Most likely, methionine aminopeptidases function as mononuclear Fe(2+)-metalloproteases under physiological conditions, and the catalytically relevant metal-binding site has been assigned to the histidine-containing high-affinity site.</text>
</comment>
<sequence length="249" mass="25530">MRAAGLVVAATLERVGAAAVVGASTADLDALAESTIREAGAVPSFLGYHGFPGSICASVNSQVVHGIPSPDTVLVEGDLLSVDCGAILDGWHGDAAVTVSVGAPHPGDAELSAACRAAMWAGIAEVRPGNRLGDISAAVESEARRHRSPAGEGFGIVEDYGGHGIGTEMHMEPFLPNLGRPGTGLRLREGMVLAVEPMLTAGDAETEELDDEWTVVTADGARAAHWEHTVAVTEAGPWVLTAPEEKADS</sequence>
<dbReference type="Pfam" id="PF00557">
    <property type="entry name" value="Peptidase_M24"/>
    <property type="match status" value="1"/>
</dbReference>
<dbReference type="InterPro" id="IPR000994">
    <property type="entry name" value="Pept_M24"/>
</dbReference>
<feature type="binding site" evidence="6">
    <location>
        <position position="94"/>
    </location>
    <ligand>
        <name>a divalent metal cation</name>
        <dbReference type="ChEBI" id="CHEBI:60240"/>
        <label>2</label>
        <note>catalytic</note>
    </ligand>
</feature>
<evidence type="ECO:0000256" key="6">
    <source>
        <dbReference type="HAMAP-Rule" id="MF_01974"/>
    </source>
</evidence>
<dbReference type="Gene3D" id="3.90.230.10">
    <property type="entry name" value="Creatinase/methionine aminopeptidase superfamily"/>
    <property type="match status" value="1"/>
</dbReference>
<comment type="caution">
    <text evidence="9">The sequence shown here is derived from an EMBL/GenBank/DDBJ whole genome shotgun (WGS) entry which is preliminary data.</text>
</comment>
<dbReference type="PANTHER" id="PTHR43330:SF27">
    <property type="entry name" value="METHIONINE AMINOPEPTIDASE"/>
    <property type="match status" value="1"/>
</dbReference>
<dbReference type="CDD" id="cd01086">
    <property type="entry name" value="MetAP1"/>
    <property type="match status" value="1"/>
</dbReference>
<feature type="binding site" evidence="6">
    <location>
        <position position="83"/>
    </location>
    <ligand>
        <name>a divalent metal cation</name>
        <dbReference type="ChEBI" id="CHEBI:60240"/>
        <label>1</label>
    </ligand>
</feature>
<dbReference type="Proteomes" id="UP001199469">
    <property type="component" value="Unassembled WGS sequence"/>
</dbReference>
<gene>
    <name evidence="6 9" type="primary">map</name>
    <name evidence="9" type="ORF">LQ327_03865</name>
</gene>
<dbReference type="HAMAP" id="MF_01974">
    <property type="entry name" value="MetAP_1"/>
    <property type="match status" value="1"/>
</dbReference>
<evidence type="ECO:0000313" key="10">
    <source>
        <dbReference type="Proteomes" id="UP001199469"/>
    </source>
</evidence>
<dbReference type="PRINTS" id="PR00599">
    <property type="entry name" value="MAPEPTIDASE"/>
</dbReference>
<evidence type="ECO:0000256" key="7">
    <source>
        <dbReference type="RuleBase" id="RU003653"/>
    </source>
</evidence>
<protein>
    <recommendedName>
        <fullName evidence="6 7">Methionine aminopeptidase</fullName>
        <shortName evidence="6">MAP</shortName>
        <shortName evidence="6">MetAP</shortName>
        <ecNumber evidence="6 7">3.4.11.18</ecNumber>
    </recommendedName>
    <alternativeName>
        <fullName evidence="6">Peptidase M</fullName>
    </alternativeName>
</protein>
<feature type="binding site" evidence="6">
    <location>
        <position position="227"/>
    </location>
    <ligand>
        <name>a divalent metal cation</name>
        <dbReference type="ChEBI" id="CHEBI:60240"/>
        <label>2</label>
        <note>catalytic</note>
    </ligand>
</feature>
<comment type="function">
    <text evidence="1 6">Removes the N-terminal methionine from nascent proteins. The N-terminal methionine is often cleaved when the second residue in the primary sequence is small and uncharged (Met-Ala-, Cys, Gly, Pro, Ser, Thr, or Val). Requires deformylation of the N(alpha)-formylated initiator methionine before it can be hydrolyzed.</text>
</comment>
<dbReference type="EMBL" id="JAJNDB010000001">
    <property type="protein sequence ID" value="MCD2192529.1"/>
    <property type="molecule type" value="Genomic_DNA"/>
</dbReference>
<keyword evidence="3 6" id="KW-0645">Protease</keyword>
<dbReference type="NCBIfam" id="TIGR00500">
    <property type="entry name" value="met_pdase_I"/>
    <property type="match status" value="1"/>
</dbReference>
<keyword evidence="5 6" id="KW-0378">Hydrolase</keyword>
<evidence type="ECO:0000256" key="4">
    <source>
        <dbReference type="ARBA" id="ARBA00022723"/>
    </source>
</evidence>
<feature type="binding site" evidence="6">
    <location>
        <position position="196"/>
    </location>
    <ligand>
        <name>a divalent metal cation</name>
        <dbReference type="ChEBI" id="CHEBI:60240"/>
        <label>2</label>
        <note>catalytic</note>
    </ligand>
</feature>